<keyword evidence="2" id="KW-1185">Reference proteome</keyword>
<evidence type="ECO:0000313" key="2">
    <source>
        <dbReference type="Proteomes" id="UP000729402"/>
    </source>
</evidence>
<gene>
    <name evidence="1" type="ORF">GUJ93_ZPchr0004g38475</name>
</gene>
<protein>
    <submittedName>
        <fullName evidence="1">Uncharacterized protein</fullName>
    </submittedName>
</protein>
<name>A0A8J5T0A8_ZIZPA</name>
<evidence type="ECO:0000313" key="1">
    <source>
        <dbReference type="EMBL" id="KAG8065619.1"/>
    </source>
</evidence>
<sequence>MLGYRLASSTTNLGGTVCHTQRQYDSLDRHEWKWSTATRTTTASGRQTEAAIAVRFILQSLSRGPHVIQVVSSWERSSCLFVVWLVYVSMRCPSSARICMQPLHTPRV</sequence>
<organism evidence="1 2">
    <name type="scientific">Zizania palustris</name>
    <name type="common">Northern wild rice</name>
    <dbReference type="NCBI Taxonomy" id="103762"/>
    <lineage>
        <taxon>Eukaryota</taxon>
        <taxon>Viridiplantae</taxon>
        <taxon>Streptophyta</taxon>
        <taxon>Embryophyta</taxon>
        <taxon>Tracheophyta</taxon>
        <taxon>Spermatophyta</taxon>
        <taxon>Magnoliopsida</taxon>
        <taxon>Liliopsida</taxon>
        <taxon>Poales</taxon>
        <taxon>Poaceae</taxon>
        <taxon>BOP clade</taxon>
        <taxon>Oryzoideae</taxon>
        <taxon>Oryzeae</taxon>
        <taxon>Zizaniinae</taxon>
        <taxon>Zizania</taxon>
    </lineage>
</organism>
<accession>A0A8J5T0A8</accession>
<dbReference type="Proteomes" id="UP000729402">
    <property type="component" value="Unassembled WGS sequence"/>
</dbReference>
<reference evidence="1" key="2">
    <citation type="submission" date="2021-02" db="EMBL/GenBank/DDBJ databases">
        <authorList>
            <person name="Kimball J.A."/>
            <person name="Haas M.W."/>
            <person name="Macchietto M."/>
            <person name="Kono T."/>
            <person name="Duquette J."/>
            <person name="Shao M."/>
        </authorList>
    </citation>
    <scope>NUCLEOTIDE SEQUENCE</scope>
    <source>
        <tissue evidence="1">Fresh leaf tissue</tissue>
    </source>
</reference>
<dbReference type="EMBL" id="JAAALK010000285">
    <property type="protein sequence ID" value="KAG8065619.1"/>
    <property type="molecule type" value="Genomic_DNA"/>
</dbReference>
<reference evidence="1" key="1">
    <citation type="journal article" date="2021" name="bioRxiv">
        <title>Whole Genome Assembly and Annotation of Northern Wild Rice, Zizania palustris L., Supports a Whole Genome Duplication in the Zizania Genus.</title>
        <authorList>
            <person name="Haas M."/>
            <person name="Kono T."/>
            <person name="Macchietto M."/>
            <person name="Millas R."/>
            <person name="McGilp L."/>
            <person name="Shao M."/>
            <person name="Duquette J."/>
            <person name="Hirsch C.N."/>
            <person name="Kimball J."/>
        </authorList>
    </citation>
    <scope>NUCLEOTIDE SEQUENCE</scope>
    <source>
        <tissue evidence="1">Fresh leaf tissue</tissue>
    </source>
</reference>
<proteinExistence type="predicted"/>
<dbReference type="AlphaFoldDB" id="A0A8J5T0A8"/>
<comment type="caution">
    <text evidence="1">The sequence shown here is derived from an EMBL/GenBank/DDBJ whole genome shotgun (WGS) entry which is preliminary data.</text>
</comment>